<sequence length="239" mass="27666">NNTSLPFIKKNGLFKCLHKSTRLYLNKIDKFFYINIDNYEGQENIIDTKISRTKESLVSSFVNPFQNEEFVIHQDYGIGIYKGLVLLKTNSNEEEFIQIEYLNNELLYVPIRQAYLLSKYQTSLINDIRLDSLSSTKWKIKKHKAEKKAKDHAAELLDIESRRSIASTEQLIAPKESYDKFCNDFPYIPTNDQLNCINDILKDLSLIKPMNRVICGDVGFGKTEIAMRASFVCVESNKQ</sequence>
<reference evidence="4" key="1">
    <citation type="submission" date="2018-05" db="EMBL/GenBank/DDBJ databases">
        <authorList>
            <person name="Lanie J.A."/>
            <person name="Ng W.-L."/>
            <person name="Kazmierczak K.M."/>
            <person name="Andrzejewski T.M."/>
            <person name="Davidsen T.M."/>
            <person name="Wayne K.J."/>
            <person name="Tettelin H."/>
            <person name="Glass J.I."/>
            <person name="Rusch D."/>
            <person name="Podicherti R."/>
            <person name="Tsui H.-C.T."/>
            <person name="Winkler M.E."/>
        </authorList>
    </citation>
    <scope>NUCLEOTIDE SEQUENCE</scope>
</reference>
<dbReference type="InterPro" id="IPR003711">
    <property type="entry name" value="CarD-like/TRCF_RID"/>
</dbReference>
<dbReference type="GO" id="GO:0016787">
    <property type="term" value="F:hydrolase activity"/>
    <property type="evidence" value="ECO:0007669"/>
    <property type="project" value="UniProtKB-KW"/>
</dbReference>
<evidence type="ECO:0000256" key="1">
    <source>
        <dbReference type="ARBA" id="ARBA00022801"/>
    </source>
</evidence>
<name>A0A383CSH3_9ZZZZ</name>
<evidence type="ECO:0000256" key="2">
    <source>
        <dbReference type="ARBA" id="ARBA00022806"/>
    </source>
</evidence>
<keyword evidence="2" id="KW-0067">ATP-binding</keyword>
<feature type="non-terminal residue" evidence="4">
    <location>
        <position position="1"/>
    </location>
</feature>
<dbReference type="InterPro" id="IPR027417">
    <property type="entry name" value="P-loop_NTPase"/>
</dbReference>
<dbReference type="PANTHER" id="PTHR47964">
    <property type="entry name" value="ATP-DEPENDENT DNA HELICASE HOMOLOG RECG, CHLOROPLASTIC"/>
    <property type="match status" value="1"/>
</dbReference>
<evidence type="ECO:0000313" key="4">
    <source>
        <dbReference type="EMBL" id="SVE34815.1"/>
    </source>
</evidence>
<dbReference type="PANTHER" id="PTHR47964:SF1">
    <property type="entry name" value="ATP-DEPENDENT DNA HELICASE HOMOLOG RECG, CHLOROPLASTIC"/>
    <property type="match status" value="1"/>
</dbReference>
<dbReference type="EMBL" id="UINC01211070">
    <property type="protein sequence ID" value="SVE34815.1"/>
    <property type="molecule type" value="Genomic_DNA"/>
</dbReference>
<dbReference type="SMART" id="SM01058">
    <property type="entry name" value="CarD_TRCF"/>
    <property type="match status" value="1"/>
</dbReference>
<dbReference type="GO" id="GO:0006281">
    <property type="term" value="P:DNA repair"/>
    <property type="evidence" value="ECO:0007669"/>
    <property type="project" value="InterPro"/>
</dbReference>
<dbReference type="AlphaFoldDB" id="A0A383CSH3"/>
<keyword evidence="2" id="KW-0347">Helicase</keyword>
<dbReference type="Gene3D" id="2.40.10.170">
    <property type="match status" value="1"/>
</dbReference>
<protein>
    <recommendedName>
        <fullName evidence="3">CarD-like/TRCF RNAP-interacting domain-containing protein</fullName>
    </recommendedName>
</protein>
<proteinExistence type="predicted"/>
<accession>A0A383CSH3</accession>
<dbReference type="InterPro" id="IPR047112">
    <property type="entry name" value="RecG/Mfd"/>
</dbReference>
<gene>
    <name evidence="4" type="ORF">METZ01_LOCUS487669</name>
</gene>
<feature type="domain" description="CarD-like/TRCF RNAP-interacting" evidence="3">
    <location>
        <begin position="64"/>
        <end position="161"/>
    </location>
</feature>
<feature type="non-terminal residue" evidence="4">
    <location>
        <position position="239"/>
    </location>
</feature>
<dbReference type="GO" id="GO:0003678">
    <property type="term" value="F:DNA helicase activity"/>
    <property type="evidence" value="ECO:0007669"/>
    <property type="project" value="TreeGrafter"/>
</dbReference>
<dbReference type="SUPFAM" id="SSF52540">
    <property type="entry name" value="P-loop containing nucleoside triphosphate hydrolases"/>
    <property type="match status" value="1"/>
</dbReference>
<organism evidence="4">
    <name type="scientific">marine metagenome</name>
    <dbReference type="NCBI Taxonomy" id="408172"/>
    <lineage>
        <taxon>unclassified sequences</taxon>
        <taxon>metagenomes</taxon>
        <taxon>ecological metagenomes</taxon>
    </lineage>
</organism>
<dbReference type="SUPFAM" id="SSF141259">
    <property type="entry name" value="CarD-like"/>
    <property type="match status" value="1"/>
</dbReference>
<keyword evidence="2" id="KW-0547">Nucleotide-binding</keyword>
<dbReference type="Pfam" id="PF02559">
    <property type="entry name" value="CarD_TRCF_RID"/>
    <property type="match status" value="1"/>
</dbReference>
<dbReference type="InterPro" id="IPR036101">
    <property type="entry name" value="CarD-like/TRCF_RID_sf"/>
</dbReference>
<dbReference type="Gene3D" id="3.40.50.300">
    <property type="entry name" value="P-loop containing nucleotide triphosphate hydrolases"/>
    <property type="match status" value="1"/>
</dbReference>
<keyword evidence="1" id="KW-0378">Hydrolase</keyword>
<evidence type="ECO:0000259" key="3">
    <source>
        <dbReference type="SMART" id="SM01058"/>
    </source>
</evidence>